<organism evidence="5">
    <name type="scientific">viral metagenome</name>
    <dbReference type="NCBI Taxonomy" id="1070528"/>
    <lineage>
        <taxon>unclassified sequences</taxon>
        <taxon>metagenomes</taxon>
        <taxon>organismal metagenomes</taxon>
    </lineage>
</organism>
<reference evidence="5" key="1">
    <citation type="journal article" date="2020" name="Nature">
        <title>Giant virus diversity and host interactions through global metagenomics.</title>
        <authorList>
            <person name="Schulz F."/>
            <person name="Roux S."/>
            <person name="Paez-Espino D."/>
            <person name="Jungbluth S."/>
            <person name="Walsh D.A."/>
            <person name="Denef V.J."/>
            <person name="McMahon K.D."/>
            <person name="Konstantinidis K.T."/>
            <person name="Eloe-Fadrosh E.A."/>
            <person name="Kyrpides N.C."/>
            <person name="Woyke T."/>
        </authorList>
    </citation>
    <scope>NUCLEOTIDE SEQUENCE</scope>
    <source>
        <strain evidence="5">GVMAG-M-3300023174-92</strain>
    </source>
</reference>
<dbReference type="SUPFAM" id="SSF55979">
    <property type="entry name" value="DNA clamp"/>
    <property type="match status" value="2"/>
</dbReference>
<protein>
    <recommendedName>
        <fullName evidence="6">Proliferating cell nuclear antigen PCNA N-terminal domain-containing protein</fullName>
    </recommendedName>
</protein>
<proteinExistence type="inferred from homology"/>
<name>A0A6C0DY11_9ZZZZ</name>
<dbReference type="HAMAP" id="MF_00317">
    <property type="entry name" value="DNApol_clamp_arch"/>
    <property type="match status" value="1"/>
</dbReference>
<evidence type="ECO:0000313" key="5">
    <source>
        <dbReference type="EMBL" id="QHT21368.1"/>
    </source>
</evidence>
<evidence type="ECO:0000259" key="4">
    <source>
        <dbReference type="Pfam" id="PF02747"/>
    </source>
</evidence>
<dbReference type="PANTHER" id="PTHR11352:SF0">
    <property type="entry name" value="PROLIFERATING CELL NUCLEAR ANTIGEN"/>
    <property type="match status" value="1"/>
</dbReference>
<evidence type="ECO:0000256" key="1">
    <source>
        <dbReference type="ARBA" id="ARBA00010462"/>
    </source>
</evidence>
<evidence type="ECO:0000259" key="3">
    <source>
        <dbReference type="Pfam" id="PF00705"/>
    </source>
</evidence>
<dbReference type="InterPro" id="IPR022648">
    <property type="entry name" value="Pr_cel_nuc_antig_N"/>
</dbReference>
<feature type="domain" description="Proliferating cell nuclear antigen PCNA N-terminal" evidence="3">
    <location>
        <begin position="11"/>
        <end position="128"/>
    </location>
</feature>
<dbReference type="PANTHER" id="PTHR11352">
    <property type="entry name" value="PROLIFERATING CELL NUCLEAR ANTIGEN"/>
    <property type="match status" value="1"/>
</dbReference>
<keyword evidence="2" id="KW-0238">DNA-binding</keyword>
<dbReference type="AlphaFoldDB" id="A0A6C0DY11"/>
<evidence type="ECO:0008006" key="6">
    <source>
        <dbReference type="Google" id="ProtNLM"/>
    </source>
</evidence>
<comment type="similarity">
    <text evidence="1">Belongs to the PCNA family.</text>
</comment>
<feature type="domain" description="Proliferating cell nuclear antigen PCNA C-terminal" evidence="4">
    <location>
        <begin position="132"/>
        <end position="247"/>
    </location>
</feature>
<dbReference type="PRINTS" id="PR00339">
    <property type="entry name" value="PCNACYCLIN"/>
</dbReference>
<dbReference type="GO" id="GO:0003677">
    <property type="term" value="F:DNA binding"/>
    <property type="evidence" value="ECO:0007669"/>
    <property type="project" value="UniProtKB-KW"/>
</dbReference>
<dbReference type="GO" id="GO:0006272">
    <property type="term" value="P:leading strand elongation"/>
    <property type="evidence" value="ECO:0007669"/>
    <property type="project" value="TreeGrafter"/>
</dbReference>
<dbReference type="InterPro" id="IPR046938">
    <property type="entry name" value="DNA_clamp_sf"/>
</dbReference>
<accession>A0A6C0DY11</accession>
<dbReference type="Pfam" id="PF00705">
    <property type="entry name" value="PCNA_N"/>
    <property type="match status" value="1"/>
</dbReference>
<dbReference type="NCBIfam" id="TIGR00590">
    <property type="entry name" value="pcna"/>
    <property type="match status" value="1"/>
</dbReference>
<dbReference type="Gene3D" id="3.70.10.10">
    <property type="match status" value="1"/>
</dbReference>
<dbReference type="CDD" id="cd00577">
    <property type="entry name" value="PCNA"/>
    <property type="match status" value="1"/>
</dbReference>
<dbReference type="EMBL" id="MN739690">
    <property type="protein sequence ID" value="QHT21368.1"/>
    <property type="molecule type" value="Genomic_DNA"/>
</dbReference>
<sequence>MNVHITNAVKKEIFTQIFQSIRNLTEHISLVFSKNGLYFQTMDSSRISIIEAHLPNTWFDEYSFTNVGDIVMGISTNILFKILNAKEKNQNIHIEYDTADSLSIHFTSEDKTVFDKHFQCPLIDIDYEAMQIPPTDYVAEFSLPSATFSTLIHQLKSFGDSLDIECSEEKILLSANSPESGKMSVEVNIDDLSAFSINEGEKLELSFSLSQLNYIALFQKISKEVVIGLCDQYPISIIYLFTDDGAKLHALIAPKIKED</sequence>
<dbReference type="InterPro" id="IPR022649">
    <property type="entry name" value="Pr_cel_nuc_antig_C"/>
</dbReference>
<evidence type="ECO:0000256" key="2">
    <source>
        <dbReference type="ARBA" id="ARBA00023125"/>
    </source>
</evidence>
<dbReference type="GO" id="GO:0006275">
    <property type="term" value="P:regulation of DNA replication"/>
    <property type="evidence" value="ECO:0007669"/>
    <property type="project" value="InterPro"/>
</dbReference>
<dbReference type="InterPro" id="IPR000730">
    <property type="entry name" value="Pr_cel_nuc_antig"/>
</dbReference>
<dbReference type="GO" id="GO:0030337">
    <property type="term" value="F:DNA polymerase processivity factor activity"/>
    <property type="evidence" value="ECO:0007669"/>
    <property type="project" value="InterPro"/>
</dbReference>
<dbReference type="Pfam" id="PF02747">
    <property type="entry name" value="PCNA_C"/>
    <property type="match status" value="1"/>
</dbReference>